<accession>A0A4Y2RLB4</accession>
<evidence type="ECO:0000313" key="2">
    <source>
        <dbReference type="EMBL" id="GBN76564.1"/>
    </source>
</evidence>
<dbReference type="EMBL" id="BGPR01017578">
    <property type="protein sequence ID" value="GBN76564.1"/>
    <property type="molecule type" value="Genomic_DNA"/>
</dbReference>
<proteinExistence type="predicted"/>
<dbReference type="Proteomes" id="UP000499080">
    <property type="component" value="Unassembled WGS sequence"/>
</dbReference>
<gene>
    <name evidence="2" type="ORF">AVEN_74886_1</name>
</gene>
<evidence type="ECO:0000259" key="1">
    <source>
        <dbReference type="Pfam" id="PF23663"/>
    </source>
</evidence>
<organism evidence="2 3">
    <name type="scientific">Araneus ventricosus</name>
    <name type="common">Orbweaver spider</name>
    <name type="synonym">Epeira ventricosa</name>
    <dbReference type="NCBI Taxonomy" id="182803"/>
    <lineage>
        <taxon>Eukaryota</taxon>
        <taxon>Metazoa</taxon>
        <taxon>Ecdysozoa</taxon>
        <taxon>Arthropoda</taxon>
        <taxon>Chelicerata</taxon>
        <taxon>Arachnida</taxon>
        <taxon>Araneae</taxon>
        <taxon>Araneomorphae</taxon>
        <taxon>Entelegynae</taxon>
        <taxon>Araneoidea</taxon>
        <taxon>Araneidae</taxon>
        <taxon>Araneus</taxon>
    </lineage>
</organism>
<comment type="caution">
    <text evidence="2">The sequence shown here is derived from an EMBL/GenBank/DDBJ whole genome shotgun (WGS) entry which is preliminary data.</text>
</comment>
<feature type="domain" description="SCAN" evidence="1">
    <location>
        <begin position="99"/>
        <end position="147"/>
    </location>
</feature>
<dbReference type="OrthoDB" id="6422270at2759"/>
<dbReference type="InterPro" id="IPR057560">
    <property type="entry name" value="Znf_SCAND3"/>
</dbReference>
<dbReference type="Pfam" id="PF23663">
    <property type="entry name" value="Znf_SCAND3"/>
    <property type="match status" value="1"/>
</dbReference>
<name>A0A4Y2RLB4_ARAVE</name>
<evidence type="ECO:0000313" key="3">
    <source>
        <dbReference type="Proteomes" id="UP000499080"/>
    </source>
</evidence>
<dbReference type="AlphaFoldDB" id="A0A4Y2RLB4"/>
<protein>
    <recommendedName>
        <fullName evidence="1">SCAN domain-containing protein</fullName>
    </recommendedName>
</protein>
<sequence>MGSRSNLTQENIPLSPASTESPIEIQEFIDSNLKLPYTQLIEDTVMKNIQCYPAPPRNHLCMLKKSSLSYPQLQQNRHHSFVKRTIQGMVSILCSKAESGAHKCKSCDMFVHVICGQIDPKEEGYGKNVLCSICKKNMNQKIQRDEATKGLEKPVKKMLAVSNAKHPNVDEGVAVIIKVPEADRAKTDARFILAAVLSKTEDGFYKLGTKTGILKQLYAKS</sequence>
<keyword evidence="3" id="KW-1185">Reference proteome</keyword>
<reference evidence="2 3" key="1">
    <citation type="journal article" date="2019" name="Sci. Rep.">
        <title>Orb-weaving spider Araneus ventricosus genome elucidates the spidroin gene catalogue.</title>
        <authorList>
            <person name="Kono N."/>
            <person name="Nakamura H."/>
            <person name="Ohtoshi R."/>
            <person name="Moran D.A.P."/>
            <person name="Shinohara A."/>
            <person name="Yoshida Y."/>
            <person name="Fujiwara M."/>
            <person name="Mori M."/>
            <person name="Tomita M."/>
            <person name="Arakawa K."/>
        </authorList>
    </citation>
    <scope>NUCLEOTIDE SEQUENCE [LARGE SCALE GENOMIC DNA]</scope>
</reference>